<dbReference type="HOGENOM" id="CLU_1269875_0_0_2"/>
<dbReference type="AlphaFoldDB" id="A0A0F7IFH8"/>
<dbReference type="Proteomes" id="UP000034723">
    <property type="component" value="Chromosome"/>
</dbReference>
<dbReference type="KEGG" id="gah:GAH_01491"/>
<evidence type="ECO:0000256" key="1">
    <source>
        <dbReference type="SAM" id="Phobius"/>
    </source>
</evidence>
<reference evidence="2 3" key="1">
    <citation type="submission" date="2015-04" db="EMBL/GenBank/DDBJ databases">
        <title>The complete genome sequence of the hyperthermophilic, obligate iron-reducing archaeon Geoglobus ahangari strain 234T.</title>
        <authorList>
            <person name="Manzella M.P."/>
            <person name="Holmes D.E."/>
            <person name="Rocheleau J.M."/>
            <person name="Chung A."/>
            <person name="Reguera G."/>
            <person name="Kashefi K."/>
        </authorList>
    </citation>
    <scope>NUCLEOTIDE SEQUENCE [LARGE SCALE GENOMIC DNA]</scope>
    <source>
        <strain evidence="2 3">234</strain>
    </source>
</reference>
<name>A0A0F7IFH8_9EURY</name>
<organism evidence="2 3">
    <name type="scientific">Geoglobus ahangari</name>
    <dbReference type="NCBI Taxonomy" id="113653"/>
    <lineage>
        <taxon>Archaea</taxon>
        <taxon>Methanobacteriati</taxon>
        <taxon>Methanobacteriota</taxon>
        <taxon>Archaeoglobi</taxon>
        <taxon>Archaeoglobales</taxon>
        <taxon>Archaeoglobaceae</taxon>
        <taxon>Geoglobus</taxon>
    </lineage>
</organism>
<evidence type="ECO:0000313" key="3">
    <source>
        <dbReference type="Proteomes" id="UP000034723"/>
    </source>
</evidence>
<dbReference type="Pfam" id="PF23960">
    <property type="entry name" value="DUF7289"/>
    <property type="match status" value="1"/>
</dbReference>
<dbReference type="STRING" id="113653.GAH_01491"/>
<dbReference type="InterPro" id="IPR055713">
    <property type="entry name" value="DUF7289"/>
</dbReference>
<keyword evidence="1" id="KW-0812">Transmembrane</keyword>
<keyword evidence="3" id="KW-1185">Reference proteome</keyword>
<proteinExistence type="predicted"/>
<feature type="transmembrane region" description="Helical" evidence="1">
    <location>
        <begin position="6"/>
        <end position="25"/>
    </location>
</feature>
<accession>A0A0F7IFH8</accession>
<sequence length="217" mass="24108">MSSEVVGTVIILFIITLTVGMLFVYSQPVLFQSKESLREKDAYFTMLDVNEKINQVRFGMEPTATLKIHFSDYSATFRNEPVITVNGTAYNVSSIVFYGSGWEVVMENGAIIGKWDSHSEMLTAPPIYLTGKTLTMPIISFNGSLSAGGGGYVTLRITQENVSLIKTGPAEIKIRSSNYKLWEKFFSELGLSPSVSRNEVTVVVEDSYIVLYRVRLG</sequence>
<gene>
    <name evidence="2" type="ORF">GAH_01491</name>
</gene>
<dbReference type="GeneID" id="24804061"/>
<dbReference type="InParanoid" id="A0A0F7IFH8"/>
<keyword evidence="1" id="KW-1133">Transmembrane helix</keyword>
<evidence type="ECO:0000313" key="2">
    <source>
        <dbReference type="EMBL" id="AKG91218.1"/>
    </source>
</evidence>
<dbReference type="EMBL" id="CP011267">
    <property type="protein sequence ID" value="AKG91218.1"/>
    <property type="molecule type" value="Genomic_DNA"/>
</dbReference>
<protein>
    <submittedName>
        <fullName evidence="2">Uncharacterized protein</fullName>
    </submittedName>
</protein>
<keyword evidence="1" id="KW-0472">Membrane</keyword>
<dbReference type="RefSeq" id="WP_048095817.1">
    <property type="nucleotide sequence ID" value="NZ_CP011267.1"/>
</dbReference>